<organism evidence="16 17">
    <name type="scientific">Helobdella robusta</name>
    <name type="common">Californian leech</name>
    <dbReference type="NCBI Taxonomy" id="6412"/>
    <lineage>
        <taxon>Eukaryota</taxon>
        <taxon>Metazoa</taxon>
        <taxon>Spiralia</taxon>
        <taxon>Lophotrochozoa</taxon>
        <taxon>Annelida</taxon>
        <taxon>Clitellata</taxon>
        <taxon>Hirudinea</taxon>
        <taxon>Rhynchobdellida</taxon>
        <taxon>Glossiphoniidae</taxon>
        <taxon>Helobdella</taxon>
    </lineage>
</organism>
<reference evidence="17" key="1">
    <citation type="submission" date="2012-12" db="EMBL/GenBank/DDBJ databases">
        <authorList>
            <person name="Hellsten U."/>
            <person name="Grimwood J."/>
            <person name="Chapman J.A."/>
            <person name="Shapiro H."/>
            <person name="Aerts A."/>
            <person name="Otillar R.P."/>
            <person name="Terry A.Y."/>
            <person name="Boore J.L."/>
            <person name="Simakov O."/>
            <person name="Marletaz F."/>
            <person name="Cho S.-J."/>
            <person name="Edsinger-Gonzales E."/>
            <person name="Havlak P."/>
            <person name="Kuo D.-H."/>
            <person name="Larsson T."/>
            <person name="Lv J."/>
            <person name="Arendt D."/>
            <person name="Savage R."/>
            <person name="Osoegawa K."/>
            <person name="de Jong P."/>
            <person name="Lindberg D.R."/>
            <person name="Seaver E.C."/>
            <person name="Weisblat D.A."/>
            <person name="Putnam N.H."/>
            <person name="Grigoriev I.V."/>
            <person name="Rokhsar D.S."/>
        </authorList>
    </citation>
    <scope>NUCLEOTIDE SEQUENCE</scope>
</reference>
<proteinExistence type="inferred from homology"/>
<dbReference type="EMBL" id="KB097495">
    <property type="protein sequence ID" value="ESN96532.1"/>
    <property type="molecule type" value="Genomic_DNA"/>
</dbReference>
<dbReference type="eggNOG" id="KOG4260">
    <property type="taxonomic scope" value="Eukaryota"/>
</dbReference>
<evidence type="ECO:0000256" key="12">
    <source>
        <dbReference type="SAM" id="MobiDB-lite"/>
    </source>
</evidence>
<dbReference type="InterPro" id="IPR000742">
    <property type="entry name" value="EGF"/>
</dbReference>
<keyword evidence="7" id="KW-0413">Isomerase</keyword>
<dbReference type="Pfam" id="PF07645">
    <property type="entry name" value="EGF_CA"/>
    <property type="match status" value="2"/>
</dbReference>
<evidence type="ECO:0000256" key="6">
    <source>
        <dbReference type="ARBA" id="ARBA00023157"/>
    </source>
</evidence>
<dbReference type="InterPro" id="IPR050751">
    <property type="entry name" value="ECM_structural_protein"/>
</dbReference>
<dbReference type="CDD" id="cd00054">
    <property type="entry name" value="EGF_CA"/>
    <property type="match status" value="1"/>
</dbReference>
<dbReference type="KEGG" id="hro:HELRODRAFT_189281"/>
<dbReference type="GeneID" id="20211217"/>
<dbReference type="SMART" id="SM00261">
    <property type="entry name" value="FU"/>
    <property type="match status" value="3"/>
</dbReference>
<dbReference type="InterPro" id="IPR018097">
    <property type="entry name" value="EGF_Ca-bd_CS"/>
</dbReference>
<feature type="compositionally biased region" description="Basic and acidic residues" evidence="12">
    <location>
        <begin position="524"/>
        <end position="551"/>
    </location>
</feature>
<evidence type="ECO:0000256" key="7">
    <source>
        <dbReference type="ARBA" id="ARBA00023235"/>
    </source>
</evidence>
<dbReference type="AlphaFoldDB" id="T1FQX0"/>
<feature type="region of interest" description="Disordered" evidence="12">
    <location>
        <begin position="463"/>
        <end position="551"/>
    </location>
</feature>
<comment type="function">
    <text evidence="9">Protein disulfide isomerase. Promotes the localization of acetylcholine receptors (AChRs) to the plasma membrane.</text>
</comment>
<evidence type="ECO:0000259" key="14">
    <source>
        <dbReference type="PROSITE" id="PS50026"/>
    </source>
</evidence>
<dbReference type="PROSITE" id="PS01248">
    <property type="entry name" value="EGF_LAM_1"/>
    <property type="match status" value="1"/>
</dbReference>
<evidence type="ECO:0000256" key="1">
    <source>
        <dbReference type="ARBA" id="ARBA00001182"/>
    </source>
</evidence>
<feature type="domain" description="EGF-like" evidence="14">
    <location>
        <begin position="164"/>
        <end position="206"/>
    </location>
</feature>
<feature type="disulfide bond" evidence="11">
    <location>
        <begin position="196"/>
        <end position="205"/>
    </location>
</feature>
<dbReference type="EnsemblMetazoa" id="HelroT189281">
    <property type="protein sequence ID" value="HelroP189281"/>
    <property type="gene ID" value="HelroG189281"/>
</dbReference>
<keyword evidence="17" id="KW-1185">Reference proteome</keyword>
<reference evidence="16" key="3">
    <citation type="submission" date="2015-06" db="UniProtKB">
        <authorList>
            <consortium name="EnsemblMetazoa"/>
        </authorList>
    </citation>
    <scope>IDENTIFICATION</scope>
</reference>
<name>T1FQX0_HELRO</name>
<dbReference type="OMA" id="TGHFLIM"/>
<dbReference type="RefSeq" id="XP_009025683.1">
    <property type="nucleotide sequence ID" value="XM_009027435.1"/>
</dbReference>
<evidence type="ECO:0000256" key="9">
    <source>
        <dbReference type="ARBA" id="ARBA00049626"/>
    </source>
</evidence>
<feature type="domain" description="EGF-like" evidence="14">
    <location>
        <begin position="415"/>
        <end position="454"/>
    </location>
</feature>
<dbReference type="Gene3D" id="2.10.220.10">
    <property type="entry name" value="Hormone Receptor, Insulin-like Growth Factor Receptor 1, Chain A, domain 2"/>
    <property type="match status" value="1"/>
</dbReference>
<evidence type="ECO:0000256" key="5">
    <source>
        <dbReference type="ARBA" id="ARBA00022737"/>
    </source>
</evidence>
<dbReference type="InterPro" id="IPR009030">
    <property type="entry name" value="Growth_fac_rcpt_cys_sf"/>
</dbReference>
<feature type="compositionally biased region" description="Basic and acidic residues" evidence="12">
    <location>
        <begin position="463"/>
        <end position="484"/>
    </location>
</feature>
<dbReference type="InterPro" id="IPR006212">
    <property type="entry name" value="Furin_repeat"/>
</dbReference>
<comment type="caution">
    <text evidence="11">Lacks conserved residue(s) required for the propagation of feature annotation.</text>
</comment>
<keyword evidence="8" id="KW-0676">Redox-active center</keyword>
<evidence type="ECO:0000313" key="17">
    <source>
        <dbReference type="Proteomes" id="UP000015101"/>
    </source>
</evidence>
<keyword evidence="6 11" id="KW-1015">Disulfide bond</keyword>
<dbReference type="PROSITE" id="PS00022">
    <property type="entry name" value="EGF_1"/>
    <property type="match status" value="1"/>
</dbReference>
<dbReference type="GO" id="GO:0003756">
    <property type="term" value="F:protein disulfide isomerase activity"/>
    <property type="evidence" value="ECO:0007669"/>
    <property type="project" value="UniProtKB-EC"/>
</dbReference>
<dbReference type="SUPFAM" id="SSF57196">
    <property type="entry name" value="EGF/Laminin"/>
    <property type="match status" value="1"/>
</dbReference>
<dbReference type="GO" id="GO:0005509">
    <property type="term" value="F:calcium ion binding"/>
    <property type="evidence" value="ECO:0007669"/>
    <property type="project" value="InterPro"/>
</dbReference>
<dbReference type="EMBL" id="AMQM01001405">
    <property type="status" value="NOT_ANNOTATED_CDS"/>
    <property type="molecule type" value="Genomic_DNA"/>
</dbReference>
<dbReference type="PANTHER" id="PTHR24034">
    <property type="entry name" value="EGF-LIKE DOMAIN-CONTAINING PROTEIN"/>
    <property type="match status" value="1"/>
</dbReference>
<dbReference type="PROSITE" id="PS01187">
    <property type="entry name" value="EGF_CA"/>
    <property type="match status" value="1"/>
</dbReference>
<dbReference type="InterPro" id="IPR049883">
    <property type="entry name" value="NOTCH1_EGF-like"/>
</dbReference>
<dbReference type="InterPro" id="IPR000152">
    <property type="entry name" value="EGF-type_Asp/Asn_hydroxyl_site"/>
</dbReference>
<evidence type="ECO:0000256" key="11">
    <source>
        <dbReference type="PROSITE-ProRule" id="PRU00076"/>
    </source>
</evidence>
<dbReference type="OrthoDB" id="19903at2759"/>
<sequence length="551" mass="61605">MLCKQNLIALFIISFSSLHEFTEAVKVFKNTSEYCDICRHISEKFEEGIKNTARSNFGGGNTNWEERSLGKYGQSETRLVEILESCCDGLDDKTAKSRCEGLLEEHDEWIEEWWRTVYHQEEDDDDDDDKPKKNKQNETKKNLYSDFCVQKVAACCEKGFYGSDCKACPGGPQDPCNGNGICTGSGYKDGEGTCECSSGYEGEECDRCKEGFVSQDGRKCLGCHKSCKSTCTTPNDPKTCNECKNGWKKDEDGVLGCVDVNECLDPDRCPSHTYCRNEEGNSACLDCDKSCSGCFGPLDSDCKQCADLHYMHESTCLPCHKSCKNSCTDGTSKTCDSCNDGWEHNGEECIDKDECEMGQDVHKCDPIVSYCKNKDGSFKCKSCHSLCVGCRGPKPHQCKECKKGYQFNEDHECVDMNECEQEVPVCQEEHEQCVNRVGSFVCECEDGYVRRRGGPCQKKHIIITDDEPKRPTKEGKPAEAEKKGSAKIPTPRPSFEDFKSVTPGPNGYTEEDLKKLGEPLQGKLSDEKIVIEGKSKMNERMGGEDKEKTEL</sequence>
<evidence type="ECO:0000256" key="4">
    <source>
        <dbReference type="ARBA" id="ARBA00022536"/>
    </source>
</evidence>
<comment type="similarity">
    <text evidence="2">Belongs to the CRELD family.</text>
</comment>
<dbReference type="Proteomes" id="UP000015101">
    <property type="component" value="Unassembled WGS sequence"/>
</dbReference>
<dbReference type="SMART" id="SM00181">
    <property type="entry name" value="EGF"/>
    <property type="match status" value="5"/>
</dbReference>
<dbReference type="EC" id="5.3.4.1" evidence="3"/>
<feature type="chain" id="PRO_5010980874" description="protein disulfide-isomerase" evidence="13">
    <location>
        <begin position="25"/>
        <end position="551"/>
    </location>
</feature>
<reference evidence="15 17" key="2">
    <citation type="journal article" date="2013" name="Nature">
        <title>Insights into bilaterian evolution from three spiralian genomes.</title>
        <authorList>
            <person name="Simakov O."/>
            <person name="Marletaz F."/>
            <person name="Cho S.J."/>
            <person name="Edsinger-Gonzales E."/>
            <person name="Havlak P."/>
            <person name="Hellsten U."/>
            <person name="Kuo D.H."/>
            <person name="Larsson T."/>
            <person name="Lv J."/>
            <person name="Arendt D."/>
            <person name="Savage R."/>
            <person name="Osoegawa K."/>
            <person name="de Jong P."/>
            <person name="Grimwood J."/>
            <person name="Chapman J.A."/>
            <person name="Shapiro H."/>
            <person name="Aerts A."/>
            <person name="Otillar R.P."/>
            <person name="Terry A.Y."/>
            <person name="Boore J.L."/>
            <person name="Grigoriev I.V."/>
            <person name="Lindberg D.R."/>
            <person name="Seaver E.C."/>
            <person name="Weisblat D.A."/>
            <person name="Putnam N.H."/>
            <person name="Rokhsar D.S."/>
        </authorList>
    </citation>
    <scope>NUCLEOTIDE SEQUENCE</scope>
</reference>
<dbReference type="InterPro" id="IPR001881">
    <property type="entry name" value="EGF-like_Ca-bd_dom"/>
</dbReference>
<evidence type="ECO:0000256" key="10">
    <source>
        <dbReference type="ARBA" id="ARBA00049822"/>
    </source>
</evidence>
<dbReference type="Gene3D" id="2.10.25.10">
    <property type="entry name" value="Laminin"/>
    <property type="match status" value="1"/>
</dbReference>
<dbReference type="STRING" id="6412.T1FQX0"/>
<dbReference type="CTD" id="20211217"/>
<keyword evidence="5" id="KW-0677">Repeat</keyword>
<dbReference type="InterPro" id="IPR002049">
    <property type="entry name" value="LE_dom"/>
</dbReference>
<dbReference type="PANTHER" id="PTHR24034:SF148">
    <property type="entry name" value="RE58433P"/>
    <property type="match status" value="1"/>
</dbReference>
<protein>
    <recommendedName>
        <fullName evidence="3">protein disulfide-isomerase</fullName>
        <ecNumber evidence="3">5.3.4.1</ecNumber>
    </recommendedName>
    <alternativeName>
        <fullName evidence="10">Cysteine-rich with EGF-like domain protein 1</fullName>
    </alternativeName>
</protein>
<keyword evidence="13" id="KW-0732">Signal</keyword>
<evidence type="ECO:0000313" key="16">
    <source>
        <dbReference type="EnsemblMetazoa" id="HelroP189281"/>
    </source>
</evidence>
<evidence type="ECO:0000256" key="2">
    <source>
        <dbReference type="ARBA" id="ARBA00005897"/>
    </source>
</evidence>
<evidence type="ECO:0000256" key="8">
    <source>
        <dbReference type="ARBA" id="ARBA00023284"/>
    </source>
</evidence>
<dbReference type="InParanoid" id="T1FQX0"/>
<feature type="signal peptide" evidence="13">
    <location>
        <begin position="1"/>
        <end position="24"/>
    </location>
</feature>
<comment type="catalytic activity">
    <reaction evidence="1">
        <text>Catalyzes the rearrangement of -S-S- bonds in proteins.</text>
        <dbReference type="EC" id="5.3.4.1"/>
    </reaction>
</comment>
<evidence type="ECO:0000313" key="15">
    <source>
        <dbReference type="EMBL" id="ESN96532.1"/>
    </source>
</evidence>
<dbReference type="SMART" id="SM00179">
    <property type="entry name" value="EGF_CA"/>
    <property type="match status" value="2"/>
</dbReference>
<gene>
    <name evidence="16" type="primary">20211217</name>
    <name evidence="15" type="ORF">HELRODRAFT_189281</name>
</gene>
<keyword evidence="4 11" id="KW-0245">EGF-like domain</keyword>
<evidence type="ECO:0000256" key="3">
    <source>
        <dbReference type="ARBA" id="ARBA00012723"/>
    </source>
</evidence>
<dbReference type="SUPFAM" id="SSF57184">
    <property type="entry name" value="Growth factor receptor domain"/>
    <property type="match status" value="2"/>
</dbReference>
<accession>T1FQX0</accession>
<dbReference type="PROSITE" id="PS50026">
    <property type="entry name" value="EGF_3"/>
    <property type="match status" value="2"/>
</dbReference>
<evidence type="ECO:0000256" key="13">
    <source>
        <dbReference type="SAM" id="SignalP"/>
    </source>
</evidence>
<dbReference type="HOGENOM" id="CLU_494581_0_0_1"/>
<dbReference type="PROSITE" id="PS00010">
    <property type="entry name" value="ASX_HYDROXYL"/>
    <property type="match status" value="1"/>
</dbReference>